<evidence type="ECO:0000256" key="3">
    <source>
        <dbReference type="ARBA" id="ARBA00012396"/>
    </source>
</evidence>
<evidence type="ECO:0000256" key="1">
    <source>
        <dbReference type="ARBA" id="ARBA00001805"/>
    </source>
</evidence>
<dbReference type="FunFam" id="1.10.600.10:FF:000004">
    <property type="entry name" value="Phytoene synthase chloroplastic"/>
    <property type="match status" value="1"/>
</dbReference>
<dbReference type="InterPro" id="IPR019845">
    <property type="entry name" value="Squalene/phytoene_synthase_CS"/>
</dbReference>
<evidence type="ECO:0000256" key="2">
    <source>
        <dbReference type="ARBA" id="ARBA00006251"/>
    </source>
</evidence>
<feature type="compositionally biased region" description="Basic residues" evidence="7">
    <location>
        <begin position="190"/>
        <end position="199"/>
    </location>
</feature>
<evidence type="ECO:0000256" key="5">
    <source>
        <dbReference type="ARBA" id="ARBA00022746"/>
    </source>
</evidence>
<accession>A0A388JWF2</accession>
<comment type="caution">
    <text evidence="8">The sequence shown here is derived from an EMBL/GenBank/DDBJ whole genome shotgun (WGS) entry which is preliminary data.</text>
</comment>
<dbReference type="GO" id="GO:0016117">
    <property type="term" value="P:carotenoid biosynthetic process"/>
    <property type="evidence" value="ECO:0007669"/>
    <property type="project" value="UniProtKB-KW"/>
</dbReference>
<keyword evidence="5" id="KW-0125">Carotenoid biosynthesis</keyword>
<evidence type="ECO:0000313" key="8">
    <source>
        <dbReference type="EMBL" id="GBG62141.1"/>
    </source>
</evidence>
<evidence type="ECO:0000256" key="7">
    <source>
        <dbReference type="SAM" id="MobiDB-lite"/>
    </source>
</evidence>
<sequence>MAATILRQSSSRIGIGATVWGECGSRIGIGPTVWGECGGDKRDGKGVLCGGGRSQATERSFFGTSPSDLGRVLIRRRSSATLKLGVRSVSGPAKRHVSTMTASTQAVGLRLRAGGMSASASASPSPRWRAPEAICWTTTTFSSSSCCCSQPLPGRRASACCSRLAYVSATRSVPCRRSSNPPLSFASPRVPRRATRGSKRMTPPWKRIAVRSRADAAVQHTLSPPDVESETTPKTTTTTTITTATRVPQVEHEAMATTDAAAPPSPSSLPSSSSSRSALLLDPNTATVRPSTTAPSSSSASPPPSSSPSSSSSSSSFSSSSSSFPSSSPSSPSSTTASSVSSASPPSPLSASVLPTGSAASPAALPASASTVLAASAPAKEKYAATTKMSMEDRVFESVVRRAARIGARGRYSYNLSPPPLPSPAASAAANISFWQLQAAYRRCGRICADFAKTFYLGTKLMTDERRRAIWAIYVWCRRTDELVDGPRESQATPDELDRWERRLEDLFAGKPYDILDAALTDTISAFPIDIQPFRDMIEGMRMDLTKTRYQNFDELYLYCYNVAGTVAVMTTPVMGIDRDSTASTESVYAAAMALGIANQLTNILRDVGEDMSRGRIYLPLDELEDFGIHEREIRHGHLTERWRKCMGFQIQRARHYFDKAESGVGDLTKASRLPVWASLIIYRQILDKIEENEYDNFTKRAYVRDWQKVSSLVEAFVRSQAPPTRRQMNWFR</sequence>
<dbReference type="SFLD" id="SFLDS00005">
    <property type="entry name" value="Isoprenoid_Synthase_Type_I"/>
    <property type="match status" value="1"/>
</dbReference>
<dbReference type="Proteomes" id="UP000265515">
    <property type="component" value="Unassembled WGS sequence"/>
</dbReference>
<reference evidence="8 9" key="1">
    <citation type="journal article" date="2018" name="Cell">
        <title>The Chara Genome: Secondary Complexity and Implications for Plant Terrestrialization.</title>
        <authorList>
            <person name="Nishiyama T."/>
            <person name="Sakayama H."/>
            <person name="Vries J.D."/>
            <person name="Buschmann H."/>
            <person name="Saint-Marcoux D."/>
            <person name="Ullrich K.K."/>
            <person name="Haas F.B."/>
            <person name="Vanderstraeten L."/>
            <person name="Becker D."/>
            <person name="Lang D."/>
            <person name="Vosolsobe S."/>
            <person name="Rombauts S."/>
            <person name="Wilhelmsson P.K.I."/>
            <person name="Janitza P."/>
            <person name="Kern R."/>
            <person name="Heyl A."/>
            <person name="Rumpler F."/>
            <person name="Villalobos L.I.A.C."/>
            <person name="Clay J.M."/>
            <person name="Skokan R."/>
            <person name="Toyoda A."/>
            <person name="Suzuki Y."/>
            <person name="Kagoshima H."/>
            <person name="Schijlen E."/>
            <person name="Tajeshwar N."/>
            <person name="Catarino B."/>
            <person name="Hetherington A.J."/>
            <person name="Saltykova A."/>
            <person name="Bonnot C."/>
            <person name="Breuninger H."/>
            <person name="Symeonidi A."/>
            <person name="Radhakrishnan G.V."/>
            <person name="Van Nieuwerburgh F."/>
            <person name="Deforce D."/>
            <person name="Chang C."/>
            <person name="Karol K.G."/>
            <person name="Hedrich R."/>
            <person name="Ulvskov P."/>
            <person name="Glockner G."/>
            <person name="Delwiche C.F."/>
            <person name="Petrasek J."/>
            <person name="Van de Peer Y."/>
            <person name="Friml J."/>
            <person name="Beilby M."/>
            <person name="Dolan L."/>
            <person name="Kohara Y."/>
            <person name="Sugano S."/>
            <person name="Fujiyama A."/>
            <person name="Delaux P.-M."/>
            <person name="Quint M."/>
            <person name="TheiBen G."/>
            <person name="Hagemann M."/>
            <person name="Harholt J."/>
            <person name="Dunand C."/>
            <person name="Zachgo S."/>
            <person name="Langdale J."/>
            <person name="Maumus F."/>
            <person name="Straeten D.V.D."/>
            <person name="Gould S.B."/>
            <person name="Rensing S.A."/>
        </authorList>
    </citation>
    <scope>NUCLEOTIDE SEQUENCE [LARGE SCALE GENOMIC DNA]</scope>
    <source>
        <strain evidence="8 9">S276</strain>
    </source>
</reference>
<dbReference type="GO" id="GO:0046905">
    <property type="term" value="F:15-cis-phytoene synthase activity"/>
    <property type="evidence" value="ECO:0007669"/>
    <property type="project" value="UniProtKB-EC"/>
</dbReference>
<evidence type="ECO:0000313" key="9">
    <source>
        <dbReference type="Proteomes" id="UP000265515"/>
    </source>
</evidence>
<organism evidence="8 9">
    <name type="scientific">Chara braunii</name>
    <name type="common">Braun's stonewort</name>
    <dbReference type="NCBI Taxonomy" id="69332"/>
    <lineage>
        <taxon>Eukaryota</taxon>
        <taxon>Viridiplantae</taxon>
        <taxon>Streptophyta</taxon>
        <taxon>Charophyceae</taxon>
        <taxon>Charales</taxon>
        <taxon>Characeae</taxon>
        <taxon>Chara</taxon>
    </lineage>
</organism>
<feature type="region of interest" description="Disordered" evidence="7">
    <location>
        <begin position="177"/>
        <end position="357"/>
    </location>
</feature>
<dbReference type="InterPro" id="IPR033904">
    <property type="entry name" value="Trans_IPPS_HH"/>
</dbReference>
<gene>
    <name evidence="8" type="ORF">CBR_g29340</name>
</gene>
<dbReference type="EC" id="2.5.1.32" evidence="3"/>
<name>A0A388JWF2_CHABU</name>
<dbReference type="Gene3D" id="1.10.600.10">
    <property type="entry name" value="Farnesyl Diphosphate Synthase"/>
    <property type="match status" value="1"/>
</dbReference>
<dbReference type="SFLD" id="SFLDG01212">
    <property type="entry name" value="Phytoene_synthase_like"/>
    <property type="match status" value="1"/>
</dbReference>
<dbReference type="PROSITE" id="PS01045">
    <property type="entry name" value="SQUALEN_PHYTOEN_SYN_2"/>
    <property type="match status" value="1"/>
</dbReference>
<evidence type="ECO:0000256" key="4">
    <source>
        <dbReference type="ARBA" id="ARBA00022679"/>
    </source>
</evidence>
<dbReference type="Gramene" id="GBG62141">
    <property type="protein sequence ID" value="GBG62141"/>
    <property type="gene ID" value="CBR_g29340"/>
</dbReference>
<dbReference type="GO" id="GO:0009536">
    <property type="term" value="C:plastid"/>
    <property type="evidence" value="ECO:0007669"/>
    <property type="project" value="UniProtKB-ARBA"/>
</dbReference>
<proteinExistence type="inferred from homology"/>
<feature type="compositionally biased region" description="Low complexity" evidence="7">
    <location>
        <begin position="307"/>
        <end position="357"/>
    </location>
</feature>
<dbReference type="InterPro" id="IPR044843">
    <property type="entry name" value="Trans_IPPS_bact-type"/>
</dbReference>
<dbReference type="InterPro" id="IPR008949">
    <property type="entry name" value="Isoprenoid_synthase_dom_sf"/>
</dbReference>
<dbReference type="SFLD" id="SFLDG01018">
    <property type="entry name" value="Squalene/Phytoene_Synthase_Lik"/>
    <property type="match status" value="1"/>
</dbReference>
<dbReference type="GO" id="GO:0004311">
    <property type="term" value="F:geranylgeranyl diphosphate synthase activity"/>
    <property type="evidence" value="ECO:0007669"/>
    <property type="project" value="InterPro"/>
</dbReference>
<dbReference type="PANTHER" id="PTHR31480">
    <property type="entry name" value="BIFUNCTIONAL LYCOPENE CYCLASE/PHYTOENE SYNTHASE"/>
    <property type="match status" value="1"/>
</dbReference>
<dbReference type="AlphaFoldDB" id="A0A388JWF2"/>
<dbReference type="Pfam" id="PF00494">
    <property type="entry name" value="SQS_PSY"/>
    <property type="match status" value="1"/>
</dbReference>
<keyword evidence="6" id="KW-0414">Isoprene biosynthesis</keyword>
<dbReference type="GO" id="GO:0051996">
    <property type="term" value="F:squalene synthase [NAD(P)H] activity"/>
    <property type="evidence" value="ECO:0007669"/>
    <property type="project" value="InterPro"/>
</dbReference>
<dbReference type="EMBL" id="BFEA01000026">
    <property type="protein sequence ID" value="GBG62141.1"/>
    <property type="molecule type" value="Genomic_DNA"/>
</dbReference>
<feature type="compositionally biased region" description="Low complexity" evidence="7">
    <location>
        <begin position="290"/>
        <end position="300"/>
    </location>
</feature>
<evidence type="ECO:0000256" key="6">
    <source>
        <dbReference type="ARBA" id="ARBA00023229"/>
    </source>
</evidence>
<comment type="similarity">
    <text evidence="2">Belongs to the phytoene/squalene synthase family.</text>
</comment>
<dbReference type="OrthoDB" id="6600518at2759"/>
<protein>
    <recommendedName>
        <fullName evidence="3">15-cis-phytoene synthase</fullName>
        <ecNumber evidence="3">2.5.1.32</ecNumber>
    </recommendedName>
</protein>
<keyword evidence="9" id="KW-1185">Reference proteome</keyword>
<feature type="compositionally biased region" description="Low complexity" evidence="7">
    <location>
        <begin position="268"/>
        <end position="281"/>
    </location>
</feature>
<dbReference type="InterPro" id="IPR002060">
    <property type="entry name" value="Squ/phyt_synthse"/>
</dbReference>
<keyword evidence="4" id="KW-0808">Transferase</keyword>
<dbReference type="CDD" id="cd00683">
    <property type="entry name" value="Trans_IPPS_HH"/>
    <property type="match status" value="1"/>
</dbReference>
<comment type="catalytic activity">
    <reaction evidence="1">
        <text>2 (2E,6E,10E)-geranylgeranyl diphosphate = 15-cis-phytoene + 2 diphosphate</text>
        <dbReference type="Rhea" id="RHEA:34475"/>
        <dbReference type="ChEBI" id="CHEBI:27787"/>
        <dbReference type="ChEBI" id="CHEBI:33019"/>
        <dbReference type="ChEBI" id="CHEBI:58756"/>
        <dbReference type="EC" id="2.5.1.32"/>
    </reaction>
</comment>
<feature type="compositionally biased region" description="Low complexity" evidence="7">
    <location>
        <begin position="232"/>
        <end position="245"/>
    </location>
</feature>
<dbReference type="SUPFAM" id="SSF48576">
    <property type="entry name" value="Terpenoid synthases"/>
    <property type="match status" value="1"/>
</dbReference>
<dbReference type="STRING" id="69332.A0A388JWF2"/>